<dbReference type="OrthoDB" id="6020543at2759"/>
<feature type="transmembrane region" description="Helical" evidence="1">
    <location>
        <begin position="7"/>
        <end position="27"/>
    </location>
</feature>
<organism evidence="2 3">
    <name type="scientific">Folsomia candida</name>
    <name type="common">Springtail</name>
    <dbReference type="NCBI Taxonomy" id="158441"/>
    <lineage>
        <taxon>Eukaryota</taxon>
        <taxon>Metazoa</taxon>
        <taxon>Ecdysozoa</taxon>
        <taxon>Arthropoda</taxon>
        <taxon>Hexapoda</taxon>
        <taxon>Collembola</taxon>
        <taxon>Entomobryomorpha</taxon>
        <taxon>Isotomoidea</taxon>
        <taxon>Isotomidae</taxon>
        <taxon>Proisotominae</taxon>
        <taxon>Folsomia</taxon>
    </lineage>
</organism>
<keyword evidence="1" id="KW-1133">Transmembrane helix</keyword>
<evidence type="ECO:0000313" key="3">
    <source>
        <dbReference type="Proteomes" id="UP000198287"/>
    </source>
</evidence>
<sequence>MDSIRLITYSATFLVGTALIGGSIHFFRCNSADSLKYPNGSVLGYYCPVVNESAAAAIIEEIEKQDKYYDEKDDAVPDTFLRLVSLLLFWLSITSARFRGGRDRDRAGLTTSAPILFQLGKHDVYMDQITLSGFSSGATFAQQMFISHSALFTGIASFSHAYYRCGPGNGREADYDNACTTIGTNQSYNLDNALDDIRSYEQRRLIDSTGNLRNKKLYVYAGARSQIFSLDQSLGAVSIFEPFIKSSKYIKTVVQDATQLLPSDKFGAPCTMSAEQNFFIGNCGFSGAADSLSFLLGDAIRQPGHSTRARHQQLLTFDQTEFFYGYNGPEYMDSKGFIYVPRHCHRQRCYLHFYFHGCLSGREFNGTDHIVNSGFLEVAEANNLIVVFPQAWSSMPENMIGCWDTYGLTSSLYATRQGPQITVIRNMLSRLLGMDNEVPDVPDHAVKIREREPLGIEFEIVKGREVYLR</sequence>
<keyword evidence="1" id="KW-0472">Membrane</keyword>
<evidence type="ECO:0000313" key="2">
    <source>
        <dbReference type="EMBL" id="OXA41776.1"/>
    </source>
</evidence>
<protein>
    <submittedName>
        <fullName evidence="2">Uncharacterized protein</fullName>
    </submittedName>
</protein>
<keyword evidence="3" id="KW-1185">Reference proteome</keyword>
<dbReference type="SUPFAM" id="SSF53474">
    <property type="entry name" value="alpha/beta-Hydrolases"/>
    <property type="match status" value="1"/>
</dbReference>
<dbReference type="Proteomes" id="UP000198287">
    <property type="component" value="Unassembled WGS sequence"/>
</dbReference>
<reference evidence="2 3" key="1">
    <citation type="submission" date="2015-12" db="EMBL/GenBank/DDBJ databases">
        <title>The genome of Folsomia candida.</title>
        <authorList>
            <person name="Faddeeva A."/>
            <person name="Derks M.F."/>
            <person name="Anvar Y."/>
            <person name="Smit S."/>
            <person name="Van Straalen N."/>
            <person name="Roelofs D."/>
        </authorList>
    </citation>
    <scope>NUCLEOTIDE SEQUENCE [LARGE SCALE GENOMIC DNA]</scope>
    <source>
        <strain evidence="2 3">VU population</strain>
        <tissue evidence="2">Whole body</tissue>
    </source>
</reference>
<gene>
    <name evidence="2" type="ORF">Fcan01_23393</name>
</gene>
<dbReference type="AlphaFoldDB" id="A0A226DC04"/>
<proteinExistence type="predicted"/>
<dbReference type="OMA" id="NMLARIM"/>
<dbReference type="EMBL" id="LNIX01000028">
    <property type="protein sequence ID" value="OXA41776.1"/>
    <property type="molecule type" value="Genomic_DNA"/>
</dbReference>
<name>A0A226DC04_FOLCA</name>
<keyword evidence="1" id="KW-0812">Transmembrane</keyword>
<dbReference type="InterPro" id="IPR029058">
    <property type="entry name" value="AB_hydrolase_fold"/>
</dbReference>
<evidence type="ECO:0000256" key="1">
    <source>
        <dbReference type="SAM" id="Phobius"/>
    </source>
</evidence>
<dbReference type="Gene3D" id="3.40.50.1820">
    <property type="entry name" value="alpha/beta hydrolase"/>
    <property type="match status" value="1"/>
</dbReference>
<comment type="caution">
    <text evidence="2">The sequence shown here is derived from an EMBL/GenBank/DDBJ whole genome shotgun (WGS) entry which is preliminary data.</text>
</comment>
<accession>A0A226DC04</accession>